<accession>A0A286UVD2</accession>
<dbReference type="GO" id="GO:0000938">
    <property type="term" value="C:GARP complex"/>
    <property type="evidence" value="ECO:0007669"/>
    <property type="project" value="InterPro"/>
</dbReference>
<feature type="region of interest" description="Disordered" evidence="7">
    <location>
        <begin position="1"/>
        <end position="22"/>
    </location>
</feature>
<dbReference type="EMBL" id="NBII01000001">
    <property type="protein sequence ID" value="PAV23514.1"/>
    <property type="molecule type" value="Genomic_DNA"/>
</dbReference>
<evidence type="ECO:0000256" key="4">
    <source>
        <dbReference type="ARBA" id="ARBA00022927"/>
    </source>
</evidence>
<feature type="compositionally biased region" description="Basic and acidic residues" evidence="7">
    <location>
        <begin position="1105"/>
        <end position="1116"/>
    </location>
</feature>
<keyword evidence="6" id="KW-0175">Coiled coil</keyword>
<protein>
    <submittedName>
        <fullName evidence="9">Vps54-domain-containing</fullName>
    </submittedName>
</protein>
<dbReference type="GO" id="GO:0019905">
    <property type="term" value="F:syntaxin binding"/>
    <property type="evidence" value="ECO:0007669"/>
    <property type="project" value="TreeGrafter"/>
</dbReference>
<keyword evidence="4" id="KW-0653">Protein transport</keyword>
<keyword evidence="3" id="KW-0813">Transport</keyword>
<comment type="caution">
    <text evidence="9">The sequence shown here is derived from an EMBL/GenBank/DDBJ whole genome shotgun (WGS) entry which is preliminary data.</text>
</comment>
<dbReference type="InParanoid" id="A0A286UVD2"/>
<sequence>MSEQQSLASTSRPGSPIAPLPELSSVKPYRFAWDTASRRPGPASVSGQSEGRGDYFAYRPSLGNFNFSSASLALGSIPPDWSSSKYGFNAISTLVNSPHKKSAPPKAHAPVPPVVPSQLPRVRRKDFDIYLKSVGPEWEQFESIVKASQEDQNEAFASQLAELEHDHPSTPRNGRGSTPTSLETVPPIFFDADFDLSDQKTFHTVTDQEGADGSQDPAHSLPLLERLSHHADTIELHLIREISLRSSSFFAALTNLHELQSESSQCLDRVRTLRGMLREVDDNNAKKGLELVRLERKIGNMNSVKDGVKTMHNVGEMLHLASNLAQGGEWDAALGLIEDIRCLWDGESAHKERKQEPVNPNRKNSGRASKRSSLLPSVEPIIEEGFTEEPTSSSPSIPLSMLKAFSQLPEHLKSLTLDIAASLTSELVTTLRTDLLSQLDSPPPKNSELPPDPSSVQDDERLIALRDRLRPLARGLIRTNNFKDAVAKWTEAARTEIGECVKRILPFSEDFVTNDGNSPAQEKDERRDVLRDELRNMPYDKFMSLLCTLYNTLLRSIQEIQRQNTVLYDVVQLLELPANVFDTSLLQSDLSDLLSSVAERSHLIASKVLGKRADQHASLSLESFFSVFNETWSFVVNSETICRRMIVSLRGTIVSQAKIFLQTMHQSRISQSAKFVEEEQWAAVEVPSRAQVLTKTIVDAAVRDSPDLLVSETEPHHSNGSSSTPPSSSKHLYIEERKYFAVSATLKMLEALVDYLRVITNLSLLTTDAMSRVIEFLKAFNSRTCQVVLGAGAMRSAGLKNITAKHLALASQSLSIVVALIPYVRECFRRHLNPKQAVMLVEFDKLKRDYQEHQQEIHAKLVAIMGDRLSAHCKSLAAVDWSLSRDSVNDYMTVLVKETVTLHKVLSRYLQESVLEYIMSQVFAAMNHRLSEEYSKIELPSQEAKERMLRDTRYLHQQFSGLKHVNAPTGMLETVVSEKQIPLQPGEQLARVRSRSPGPMSPTPETPLAQVPNPPSTAGSTNERLRGIFKRSSTFLSGESKPASARPLPSPVAERPSLSIFPEKVMAQEPESRVNTPPPIPEKLNLSNGLTSSTASPTLSAPRSPFERPRSPRVLEKALPIPVPTLDSNGNISDGPELSSSSPSYHKESVEPSQEADTSLNSNGPGNS</sequence>
<dbReference type="OrthoDB" id="10259024at2759"/>
<reference evidence="9 10" key="1">
    <citation type="journal article" date="2017" name="Mol. Ecol.">
        <title>Comparative and population genomic landscape of Phellinus noxius: A hypervariable fungus causing root rot in trees.</title>
        <authorList>
            <person name="Chung C.L."/>
            <person name="Lee T.J."/>
            <person name="Akiba M."/>
            <person name="Lee H.H."/>
            <person name="Kuo T.H."/>
            <person name="Liu D."/>
            <person name="Ke H.M."/>
            <person name="Yokoi T."/>
            <person name="Roa M.B."/>
            <person name="Lu M.J."/>
            <person name="Chang Y.Y."/>
            <person name="Ann P.J."/>
            <person name="Tsai J.N."/>
            <person name="Chen C.Y."/>
            <person name="Tzean S.S."/>
            <person name="Ota Y."/>
            <person name="Hattori T."/>
            <person name="Sahashi N."/>
            <person name="Liou R.F."/>
            <person name="Kikuchi T."/>
            <person name="Tsai I.J."/>
        </authorList>
    </citation>
    <scope>NUCLEOTIDE SEQUENCE [LARGE SCALE GENOMIC DNA]</scope>
    <source>
        <strain evidence="9 10">FFPRI411160</strain>
    </source>
</reference>
<comment type="subcellular location">
    <subcellularLocation>
        <location evidence="1">Golgi apparatus</location>
        <location evidence="1">trans-Golgi network</location>
    </subcellularLocation>
</comment>
<feature type="compositionally biased region" description="Low complexity" evidence="7">
    <location>
        <begin position="718"/>
        <end position="729"/>
    </location>
</feature>
<dbReference type="Proteomes" id="UP000217199">
    <property type="component" value="Unassembled WGS sequence"/>
</dbReference>
<evidence type="ECO:0000256" key="5">
    <source>
        <dbReference type="ARBA" id="ARBA00023034"/>
    </source>
</evidence>
<keyword evidence="10" id="KW-1185">Reference proteome</keyword>
<evidence type="ECO:0000313" key="9">
    <source>
        <dbReference type="EMBL" id="PAV23514.1"/>
    </source>
</evidence>
<dbReference type="GO" id="GO:0005829">
    <property type="term" value="C:cytosol"/>
    <property type="evidence" value="ECO:0007669"/>
    <property type="project" value="GOC"/>
</dbReference>
<feature type="domain" description="Vacuolar protein sorting-associated protein 54 C-terminal" evidence="8">
    <location>
        <begin position="737"/>
        <end position="868"/>
    </location>
</feature>
<dbReference type="GO" id="GO:0042147">
    <property type="term" value="P:retrograde transport, endosome to Golgi"/>
    <property type="evidence" value="ECO:0007669"/>
    <property type="project" value="InterPro"/>
</dbReference>
<dbReference type="AlphaFoldDB" id="A0A286UVD2"/>
<evidence type="ECO:0000256" key="3">
    <source>
        <dbReference type="ARBA" id="ARBA00022448"/>
    </source>
</evidence>
<feature type="compositionally biased region" description="Polar residues" evidence="7">
    <location>
        <begin position="1151"/>
        <end position="1168"/>
    </location>
</feature>
<evidence type="ECO:0000256" key="2">
    <source>
        <dbReference type="ARBA" id="ARBA00009150"/>
    </source>
</evidence>
<proteinExistence type="inferred from homology"/>
<feature type="region of interest" description="Disordered" evidence="7">
    <location>
        <begin position="437"/>
        <end position="459"/>
    </location>
</feature>
<organism evidence="9 10">
    <name type="scientific">Pyrrhoderma noxium</name>
    <dbReference type="NCBI Taxonomy" id="2282107"/>
    <lineage>
        <taxon>Eukaryota</taxon>
        <taxon>Fungi</taxon>
        <taxon>Dikarya</taxon>
        <taxon>Basidiomycota</taxon>
        <taxon>Agaricomycotina</taxon>
        <taxon>Agaricomycetes</taxon>
        <taxon>Hymenochaetales</taxon>
        <taxon>Hymenochaetaceae</taxon>
        <taxon>Pyrrhoderma</taxon>
    </lineage>
</organism>
<feature type="region of interest" description="Disordered" evidence="7">
    <location>
        <begin position="350"/>
        <end position="374"/>
    </location>
</feature>
<dbReference type="GO" id="GO:0015031">
    <property type="term" value="P:protein transport"/>
    <property type="evidence" value="ECO:0007669"/>
    <property type="project" value="UniProtKB-KW"/>
</dbReference>
<evidence type="ECO:0000256" key="7">
    <source>
        <dbReference type="SAM" id="MobiDB-lite"/>
    </source>
</evidence>
<evidence type="ECO:0000259" key="8">
    <source>
        <dbReference type="Pfam" id="PF07928"/>
    </source>
</evidence>
<comment type="similarity">
    <text evidence="2">Belongs to the VPS54 family.</text>
</comment>
<feature type="compositionally biased region" description="Pro residues" evidence="7">
    <location>
        <begin position="441"/>
        <end position="453"/>
    </location>
</feature>
<dbReference type="Gene3D" id="6.10.250.860">
    <property type="match status" value="1"/>
</dbReference>
<feature type="region of interest" description="Disordered" evidence="7">
    <location>
        <begin position="980"/>
        <end position="1168"/>
    </location>
</feature>
<dbReference type="PANTHER" id="PTHR12965:SF0">
    <property type="entry name" value="VACUOLAR PROTEIN SORTING-ASSOCIATED PROTEIN 54"/>
    <property type="match status" value="1"/>
</dbReference>
<feature type="region of interest" description="Disordered" evidence="7">
    <location>
        <begin position="97"/>
        <end position="117"/>
    </location>
</feature>
<feature type="compositionally biased region" description="Polar residues" evidence="7">
    <location>
        <begin position="1"/>
        <end position="13"/>
    </location>
</feature>
<gene>
    <name evidence="9" type="ORF">PNOK_0058200</name>
</gene>
<dbReference type="Pfam" id="PF07928">
    <property type="entry name" value="Vps54"/>
    <property type="match status" value="1"/>
</dbReference>
<dbReference type="InterPro" id="IPR012501">
    <property type="entry name" value="Vps54_C"/>
</dbReference>
<evidence type="ECO:0000256" key="1">
    <source>
        <dbReference type="ARBA" id="ARBA00004601"/>
    </source>
</evidence>
<dbReference type="STRING" id="2282107.A0A286UVD2"/>
<evidence type="ECO:0000313" key="10">
    <source>
        <dbReference type="Proteomes" id="UP000217199"/>
    </source>
</evidence>
<feature type="compositionally biased region" description="Low complexity" evidence="7">
    <location>
        <begin position="1090"/>
        <end position="1104"/>
    </location>
</feature>
<dbReference type="GO" id="GO:0006896">
    <property type="term" value="P:Golgi to vacuole transport"/>
    <property type="evidence" value="ECO:0007669"/>
    <property type="project" value="TreeGrafter"/>
</dbReference>
<dbReference type="FunCoup" id="A0A286UVD2">
    <property type="interactions" value="243"/>
</dbReference>
<name>A0A286UVD2_9AGAM</name>
<evidence type="ECO:0000256" key="6">
    <source>
        <dbReference type="ARBA" id="ARBA00023054"/>
    </source>
</evidence>
<dbReference type="InterPro" id="IPR039745">
    <property type="entry name" value="Vps54"/>
</dbReference>
<feature type="region of interest" description="Disordered" evidence="7">
    <location>
        <begin position="710"/>
        <end position="729"/>
    </location>
</feature>
<keyword evidence="5" id="KW-0333">Golgi apparatus</keyword>
<dbReference type="PANTHER" id="PTHR12965">
    <property type="entry name" value="VACUOLAR PROTEIN SORTING 54"/>
    <property type="match status" value="1"/>
</dbReference>